<name>A0A1Y1WYW5_9FUNG</name>
<accession>A0A1Y1WYW5</accession>
<gene>
    <name evidence="1" type="ORF">BCR32DRAFT_282360</name>
</gene>
<evidence type="ECO:0000313" key="2">
    <source>
        <dbReference type="Proteomes" id="UP000193944"/>
    </source>
</evidence>
<keyword evidence="2" id="KW-1185">Reference proteome</keyword>
<dbReference type="EMBL" id="MCFG01000213">
    <property type="protein sequence ID" value="ORX78376.1"/>
    <property type="molecule type" value="Genomic_DNA"/>
</dbReference>
<reference evidence="1 2" key="1">
    <citation type="submission" date="2016-08" db="EMBL/GenBank/DDBJ databases">
        <title>A Parts List for Fungal Cellulosomes Revealed by Comparative Genomics.</title>
        <authorList>
            <consortium name="DOE Joint Genome Institute"/>
            <person name="Haitjema C.H."/>
            <person name="Gilmore S.P."/>
            <person name="Henske J.K."/>
            <person name="Solomon K.V."/>
            <person name="De Groot R."/>
            <person name="Kuo A."/>
            <person name="Mondo S.J."/>
            <person name="Salamov A.A."/>
            <person name="Labutti K."/>
            <person name="Zhao Z."/>
            <person name="Chiniquy J."/>
            <person name="Barry K."/>
            <person name="Brewer H.M."/>
            <person name="Purvine S.O."/>
            <person name="Wright A.T."/>
            <person name="Boxma B."/>
            <person name="Van Alen T."/>
            <person name="Hackstein J.H."/>
            <person name="Baker S.E."/>
            <person name="Grigoriev I.V."/>
            <person name="O'Malley M.A."/>
        </authorList>
    </citation>
    <scope>NUCLEOTIDE SEQUENCE [LARGE SCALE GENOMIC DNA]</scope>
    <source>
        <strain evidence="1 2">S4</strain>
    </source>
</reference>
<proteinExistence type="predicted"/>
<reference evidence="1 2" key="2">
    <citation type="submission" date="2016-08" db="EMBL/GenBank/DDBJ databases">
        <title>Pervasive Adenine N6-methylation of Active Genes in Fungi.</title>
        <authorList>
            <consortium name="DOE Joint Genome Institute"/>
            <person name="Mondo S.J."/>
            <person name="Dannebaum R.O."/>
            <person name="Kuo R.C."/>
            <person name="Labutti K."/>
            <person name="Haridas S."/>
            <person name="Kuo A."/>
            <person name="Salamov A."/>
            <person name="Ahrendt S.R."/>
            <person name="Lipzen A."/>
            <person name="Sullivan W."/>
            <person name="Andreopoulos W.B."/>
            <person name="Clum A."/>
            <person name="Lindquist E."/>
            <person name="Daum C."/>
            <person name="Ramamoorthy G.K."/>
            <person name="Gryganskyi A."/>
            <person name="Culley D."/>
            <person name="Magnuson J.K."/>
            <person name="James T.Y."/>
            <person name="O'Malley M.A."/>
            <person name="Stajich J.E."/>
            <person name="Spatafora J.W."/>
            <person name="Visel A."/>
            <person name="Grigoriev I.V."/>
        </authorList>
    </citation>
    <scope>NUCLEOTIDE SEQUENCE [LARGE SCALE GENOMIC DNA]</scope>
    <source>
        <strain evidence="1 2">S4</strain>
    </source>
</reference>
<comment type="caution">
    <text evidence="1">The sequence shown here is derived from an EMBL/GenBank/DDBJ whole genome shotgun (WGS) entry which is preliminary data.</text>
</comment>
<evidence type="ECO:0000313" key="1">
    <source>
        <dbReference type="EMBL" id="ORX78376.1"/>
    </source>
</evidence>
<protein>
    <submittedName>
        <fullName evidence="1">Uncharacterized protein</fullName>
    </submittedName>
</protein>
<dbReference type="AlphaFoldDB" id="A0A1Y1WYW5"/>
<organism evidence="1 2">
    <name type="scientific">Anaeromyces robustus</name>
    <dbReference type="NCBI Taxonomy" id="1754192"/>
    <lineage>
        <taxon>Eukaryota</taxon>
        <taxon>Fungi</taxon>
        <taxon>Fungi incertae sedis</taxon>
        <taxon>Chytridiomycota</taxon>
        <taxon>Chytridiomycota incertae sedis</taxon>
        <taxon>Neocallimastigomycetes</taxon>
        <taxon>Neocallimastigales</taxon>
        <taxon>Neocallimastigaceae</taxon>
        <taxon>Anaeromyces</taxon>
    </lineage>
</organism>
<dbReference type="Proteomes" id="UP000193944">
    <property type="component" value="Unassembled WGS sequence"/>
</dbReference>
<sequence>MINNTCPNCCLWCFYSNNYQRIDHWFINLDNRINNIIKGYKSSSNNGTIVYVISIFLEIEKSEPGINEISNNCPYNKEWKCLFKCQAESGTYSKSPFLLQSVTLLNDIIPVIWKRQHILFNKFKTNFFRNVNANKTVGHLSRVGQMPILLPTQV</sequence>